<dbReference type="InterPro" id="IPR007371">
    <property type="entry name" value="TPK_catalytic"/>
</dbReference>
<dbReference type="Pfam" id="PF04263">
    <property type="entry name" value="TPK_catalytic"/>
    <property type="match status" value="1"/>
</dbReference>
<dbReference type="SUPFAM" id="SSF63862">
    <property type="entry name" value="Thiamin pyrophosphokinase, substrate-binding domain"/>
    <property type="match status" value="1"/>
</dbReference>
<dbReference type="Proteomes" id="UP001431199">
    <property type="component" value="Unassembled WGS sequence"/>
</dbReference>
<keyword evidence="3" id="KW-0418">Kinase</keyword>
<evidence type="ECO:0000259" key="6">
    <source>
        <dbReference type="SMART" id="SM00983"/>
    </source>
</evidence>
<accession>A0ABT2M362</accession>
<dbReference type="InterPro" id="IPR036759">
    <property type="entry name" value="TPK_catalytic_sf"/>
</dbReference>
<dbReference type="EC" id="2.7.6.2" evidence="5"/>
<dbReference type="InterPro" id="IPR053149">
    <property type="entry name" value="TPK"/>
</dbReference>
<sequence>MNNICYIVGAGDNTGTNFTKKENDYVIAVDGGYKIVKKLGISPDLTLGDFDSLGYVPDELNIKTFQVEKDYTDTMIAVMEAIKLGYTDIRIYGGTGGRADHTFANIQTLLYGAKKGADMRMVDSDRVYNVINDSKIILKNRICVNLSIFALGDKAEGVSILGAKYELKDGTLTNDYPLAVSNTFVGNDVSIEVKKGALLIIYDR</sequence>
<dbReference type="SUPFAM" id="SSF63999">
    <property type="entry name" value="Thiamin pyrophosphokinase, catalytic domain"/>
    <property type="match status" value="1"/>
</dbReference>
<dbReference type="Gene3D" id="3.40.50.10240">
    <property type="entry name" value="Thiamin pyrophosphokinase, catalytic domain"/>
    <property type="match status" value="1"/>
</dbReference>
<comment type="caution">
    <text evidence="7">The sequence shown here is derived from an EMBL/GenBank/DDBJ whole genome shotgun (WGS) entry which is preliminary data.</text>
</comment>
<evidence type="ECO:0000256" key="1">
    <source>
        <dbReference type="ARBA" id="ARBA00022679"/>
    </source>
</evidence>
<keyword evidence="8" id="KW-1185">Reference proteome</keyword>
<gene>
    <name evidence="7" type="ORF">N5B56_08205</name>
</gene>
<keyword evidence="1 7" id="KW-0808">Transferase</keyword>
<reference evidence="7" key="1">
    <citation type="submission" date="2022-09" db="EMBL/GenBank/DDBJ databases">
        <title>Eubacterium sp. LFL-14 isolated from human feces.</title>
        <authorList>
            <person name="Liu F."/>
        </authorList>
    </citation>
    <scope>NUCLEOTIDE SEQUENCE</scope>
    <source>
        <strain evidence="7">LFL-14</strain>
    </source>
</reference>
<dbReference type="PANTHER" id="PTHR41299:SF1">
    <property type="entry name" value="THIAMINE PYROPHOSPHOKINASE"/>
    <property type="match status" value="1"/>
</dbReference>
<dbReference type="CDD" id="cd07995">
    <property type="entry name" value="TPK"/>
    <property type="match status" value="1"/>
</dbReference>
<evidence type="ECO:0000256" key="2">
    <source>
        <dbReference type="ARBA" id="ARBA00022741"/>
    </source>
</evidence>
<keyword evidence="2" id="KW-0547">Nucleotide-binding</keyword>
<dbReference type="InterPro" id="IPR007373">
    <property type="entry name" value="Thiamin_PyroPKinase_B1-bd"/>
</dbReference>
<dbReference type="NCBIfam" id="TIGR01378">
    <property type="entry name" value="thi_PPkinase"/>
    <property type="match status" value="1"/>
</dbReference>
<feature type="domain" description="Thiamin pyrophosphokinase thiamin-binding" evidence="6">
    <location>
        <begin position="133"/>
        <end position="199"/>
    </location>
</feature>
<organism evidence="7 8">
    <name type="scientific">Eubacterium album</name>
    <dbReference type="NCBI Taxonomy" id="2978477"/>
    <lineage>
        <taxon>Bacteria</taxon>
        <taxon>Bacillati</taxon>
        <taxon>Bacillota</taxon>
        <taxon>Clostridia</taxon>
        <taxon>Eubacteriales</taxon>
        <taxon>Eubacteriaceae</taxon>
        <taxon>Eubacterium</taxon>
    </lineage>
</organism>
<dbReference type="InterPro" id="IPR006282">
    <property type="entry name" value="Thi_PPkinase"/>
</dbReference>
<dbReference type="EMBL" id="JAODBU010000007">
    <property type="protein sequence ID" value="MCT7399062.1"/>
    <property type="molecule type" value="Genomic_DNA"/>
</dbReference>
<keyword evidence="4" id="KW-0067">ATP-binding</keyword>
<proteinExistence type="predicted"/>
<dbReference type="InterPro" id="IPR036371">
    <property type="entry name" value="TPK_B1-bd_sf"/>
</dbReference>
<dbReference type="RefSeq" id="WP_117909650.1">
    <property type="nucleotide sequence ID" value="NZ_JAODBU010000007.1"/>
</dbReference>
<evidence type="ECO:0000313" key="8">
    <source>
        <dbReference type="Proteomes" id="UP001431199"/>
    </source>
</evidence>
<evidence type="ECO:0000313" key="7">
    <source>
        <dbReference type="EMBL" id="MCT7399062.1"/>
    </source>
</evidence>
<dbReference type="SMART" id="SM00983">
    <property type="entry name" value="TPK_B1_binding"/>
    <property type="match status" value="1"/>
</dbReference>
<dbReference type="Pfam" id="PF04265">
    <property type="entry name" value="TPK_B1_binding"/>
    <property type="match status" value="1"/>
</dbReference>
<evidence type="ECO:0000256" key="4">
    <source>
        <dbReference type="ARBA" id="ARBA00022840"/>
    </source>
</evidence>
<evidence type="ECO:0000256" key="5">
    <source>
        <dbReference type="NCBIfam" id="TIGR01378"/>
    </source>
</evidence>
<dbReference type="PANTHER" id="PTHR41299">
    <property type="entry name" value="THIAMINE PYROPHOSPHOKINASE"/>
    <property type="match status" value="1"/>
</dbReference>
<dbReference type="GO" id="GO:0004788">
    <property type="term" value="F:thiamine diphosphokinase activity"/>
    <property type="evidence" value="ECO:0007669"/>
    <property type="project" value="UniProtKB-EC"/>
</dbReference>
<name>A0ABT2M362_9FIRM</name>
<protein>
    <recommendedName>
        <fullName evidence="5">Thiamine diphosphokinase</fullName>
        <ecNumber evidence="5">2.7.6.2</ecNumber>
    </recommendedName>
</protein>
<evidence type="ECO:0000256" key="3">
    <source>
        <dbReference type="ARBA" id="ARBA00022777"/>
    </source>
</evidence>